<dbReference type="Proteomes" id="UP000466442">
    <property type="component" value="Unassembled WGS sequence"/>
</dbReference>
<dbReference type="EMBL" id="WIXP02000013">
    <property type="protein sequence ID" value="KAF6201292.1"/>
    <property type="molecule type" value="Genomic_DNA"/>
</dbReference>
<name>A0A6A4J1A8_APOLU</name>
<accession>A0A6A4J1A8</accession>
<organism evidence="1 2">
    <name type="scientific">Apolygus lucorum</name>
    <name type="common">Small green plant bug</name>
    <name type="synonym">Lygocoris lucorum</name>
    <dbReference type="NCBI Taxonomy" id="248454"/>
    <lineage>
        <taxon>Eukaryota</taxon>
        <taxon>Metazoa</taxon>
        <taxon>Ecdysozoa</taxon>
        <taxon>Arthropoda</taxon>
        <taxon>Hexapoda</taxon>
        <taxon>Insecta</taxon>
        <taxon>Pterygota</taxon>
        <taxon>Neoptera</taxon>
        <taxon>Paraneoptera</taxon>
        <taxon>Hemiptera</taxon>
        <taxon>Heteroptera</taxon>
        <taxon>Panheteroptera</taxon>
        <taxon>Cimicomorpha</taxon>
        <taxon>Miridae</taxon>
        <taxon>Mirini</taxon>
        <taxon>Apolygus</taxon>
    </lineage>
</organism>
<evidence type="ECO:0000313" key="2">
    <source>
        <dbReference type="Proteomes" id="UP000466442"/>
    </source>
</evidence>
<keyword evidence="2" id="KW-1185">Reference proteome</keyword>
<reference evidence="1" key="1">
    <citation type="journal article" date="2021" name="Mol. Ecol. Resour.">
        <title>Apolygus lucorum genome provides insights into omnivorousness and mesophyll feeding.</title>
        <authorList>
            <person name="Liu Y."/>
            <person name="Liu H."/>
            <person name="Wang H."/>
            <person name="Huang T."/>
            <person name="Liu B."/>
            <person name="Yang B."/>
            <person name="Yin L."/>
            <person name="Li B."/>
            <person name="Zhang Y."/>
            <person name="Zhang S."/>
            <person name="Jiang F."/>
            <person name="Zhang X."/>
            <person name="Ren Y."/>
            <person name="Wang B."/>
            <person name="Wang S."/>
            <person name="Lu Y."/>
            <person name="Wu K."/>
            <person name="Fan W."/>
            <person name="Wang G."/>
        </authorList>
    </citation>
    <scope>NUCLEOTIDE SEQUENCE</scope>
    <source>
        <strain evidence="1">12Hb</strain>
    </source>
</reference>
<evidence type="ECO:0000313" key="1">
    <source>
        <dbReference type="EMBL" id="KAF6201292.1"/>
    </source>
</evidence>
<dbReference type="AlphaFoldDB" id="A0A6A4J1A8"/>
<protein>
    <submittedName>
        <fullName evidence="1">Uncharacterized protein</fullName>
    </submittedName>
</protein>
<sequence>MTSWEHRIVQCSDDHRGVTLRLASRHPFYFLSAWLPGVKVVTVVMVNDAGAEMQAAAKERVGGSTSPLCHGSASSSQEEERLIGIDRTGYVPRRRAMDRLEDDPLTKSKLKGFYCITVLLGLYTAVYFTYLIMRPK</sequence>
<proteinExistence type="predicted"/>
<gene>
    <name evidence="1" type="ORF">GE061_005740</name>
</gene>
<comment type="caution">
    <text evidence="1">The sequence shown here is derived from an EMBL/GenBank/DDBJ whole genome shotgun (WGS) entry which is preliminary data.</text>
</comment>